<evidence type="ECO:0000313" key="2">
    <source>
        <dbReference type="Proteomes" id="UP001148203"/>
    </source>
</evidence>
<dbReference type="EMBL" id="JAMDGY010000007">
    <property type="protein sequence ID" value="MDD0989240.1"/>
    <property type="molecule type" value="Genomic_DNA"/>
</dbReference>
<organism evidence="1 2">
    <name type="scientific">Pseudomonas fontis</name>
    <dbReference type="NCBI Taxonomy" id="2942633"/>
    <lineage>
        <taxon>Bacteria</taxon>
        <taxon>Pseudomonadati</taxon>
        <taxon>Pseudomonadota</taxon>
        <taxon>Gammaproteobacteria</taxon>
        <taxon>Pseudomonadales</taxon>
        <taxon>Pseudomonadaceae</taxon>
        <taxon>Pseudomonas</taxon>
    </lineage>
</organism>
<comment type="caution">
    <text evidence="1">The sequence shown here is derived from an EMBL/GenBank/DDBJ whole genome shotgun (WGS) entry which is preliminary data.</text>
</comment>
<dbReference type="RefSeq" id="WP_273911855.1">
    <property type="nucleotide sequence ID" value="NZ_JAMDGX010000046.1"/>
</dbReference>
<name>A0ABT5NL37_9PSED</name>
<evidence type="ECO:0000313" key="1">
    <source>
        <dbReference type="EMBL" id="MDD0989240.1"/>
    </source>
</evidence>
<dbReference type="Proteomes" id="UP001148203">
    <property type="component" value="Unassembled WGS sequence"/>
</dbReference>
<gene>
    <name evidence="1" type="ORF">M5G11_01655</name>
</gene>
<reference evidence="1 2" key="1">
    <citation type="submission" date="2022-05" db="EMBL/GenBank/DDBJ databases">
        <title>Novel Pseudomonas spp. Isolated from a Rainbow Trout Aquaculture Facility.</title>
        <authorList>
            <person name="Testerman T."/>
            <person name="Graf J."/>
        </authorList>
    </citation>
    <scope>NUCLEOTIDE SEQUENCE [LARGE SCALE GENOMIC DNA]</scope>
    <source>
        <strain evidence="1 2">ID681</strain>
    </source>
</reference>
<keyword evidence="2" id="KW-1185">Reference proteome</keyword>
<protein>
    <submittedName>
        <fullName evidence="1">Uncharacterized protein</fullName>
    </submittedName>
</protein>
<proteinExistence type="predicted"/>
<accession>A0ABT5NL37</accession>
<sequence>MTKAQADWAVKQDWCVSVFEDLDGGWSAIVRDPVPEDTDNRSLFTTFQNLCEYFATDMQ</sequence>